<dbReference type="InterPro" id="IPR016181">
    <property type="entry name" value="Acyl_CoA_acyltransferase"/>
</dbReference>
<dbReference type="Gene3D" id="3.40.630.30">
    <property type="match status" value="1"/>
</dbReference>
<dbReference type="RefSeq" id="WP_155615218.1">
    <property type="nucleotide sequence ID" value="NZ_WNZX01000015.1"/>
</dbReference>
<dbReference type="GO" id="GO:0016740">
    <property type="term" value="F:transferase activity"/>
    <property type="evidence" value="ECO:0007669"/>
    <property type="project" value="UniProtKB-KW"/>
</dbReference>
<protein>
    <submittedName>
        <fullName evidence="1">GNAT family N-acetyltransferase</fullName>
    </submittedName>
</protein>
<dbReference type="EMBL" id="WNZX01000015">
    <property type="protein sequence ID" value="MUG72493.1"/>
    <property type="molecule type" value="Genomic_DNA"/>
</dbReference>
<dbReference type="Proteomes" id="UP000450917">
    <property type="component" value="Unassembled WGS sequence"/>
</dbReference>
<gene>
    <name evidence="1" type="ORF">GNP93_17635</name>
</gene>
<organism evidence="1 2">
    <name type="scientific">Paenibacillus validus</name>
    <dbReference type="NCBI Taxonomy" id="44253"/>
    <lineage>
        <taxon>Bacteria</taxon>
        <taxon>Bacillati</taxon>
        <taxon>Bacillota</taxon>
        <taxon>Bacilli</taxon>
        <taxon>Bacillales</taxon>
        <taxon>Paenibacillaceae</taxon>
        <taxon>Paenibacillus</taxon>
    </lineage>
</organism>
<sequence>MKYRCLKESFYRTGGYEAVTLRQQDMLSIKQWRNEQMSVLRQSKVLTDEDQQSYYQHVVRPSFEQEHPTIILFSFLLDGECIGYGGLTNNDWMCKRAEISFLLNTNRIMDKAGYRNDFTAFLALMKKVAFEDLHFNRLFTETYDIRPHHVMILEESGFQYEGRMRQHAVVDGKFVDSLLHGCLKEFNHANR</sequence>
<accession>A0A7X2ZCL5</accession>
<dbReference type="Pfam" id="PF13420">
    <property type="entry name" value="Acetyltransf_4"/>
    <property type="match status" value="1"/>
</dbReference>
<keyword evidence="2" id="KW-1185">Reference proteome</keyword>
<proteinExistence type="predicted"/>
<dbReference type="SUPFAM" id="SSF55729">
    <property type="entry name" value="Acyl-CoA N-acyltransferases (Nat)"/>
    <property type="match status" value="1"/>
</dbReference>
<comment type="caution">
    <text evidence="1">The sequence shown here is derived from an EMBL/GenBank/DDBJ whole genome shotgun (WGS) entry which is preliminary data.</text>
</comment>
<dbReference type="AlphaFoldDB" id="A0A7X2ZCL5"/>
<reference evidence="1 2" key="1">
    <citation type="submission" date="2019-11" db="EMBL/GenBank/DDBJ databases">
        <title>Draft genome sequences of five Paenibacillus species of dairy origin.</title>
        <authorList>
            <person name="Olajide A.M."/>
            <person name="Chen S."/>
            <person name="Lapointe G."/>
        </authorList>
    </citation>
    <scope>NUCLEOTIDE SEQUENCE [LARGE SCALE GENOMIC DNA]</scope>
    <source>
        <strain evidence="1 2">2CS3</strain>
    </source>
</reference>
<evidence type="ECO:0000313" key="1">
    <source>
        <dbReference type="EMBL" id="MUG72493.1"/>
    </source>
</evidence>
<keyword evidence="1" id="KW-0808">Transferase</keyword>
<evidence type="ECO:0000313" key="2">
    <source>
        <dbReference type="Proteomes" id="UP000450917"/>
    </source>
</evidence>
<name>A0A7X2ZCL5_9BACL</name>